<proteinExistence type="predicted"/>
<dbReference type="GO" id="GO:0000776">
    <property type="term" value="C:kinetochore"/>
    <property type="evidence" value="ECO:0007669"/>
    <property type="project" value="InterPro"/>
</dbReference>
<accession>A0A483DXJ5</accession>
<reference evidence="1 2" key="1">
    <citation type="submission" date="2019-03" db="EMBL/GenBank/DDBJ databases">
        <title>Subsurface microbial communities from deep shales in Ohio and West Virginia, USA.</title>
        <authorList>
            <person name="Wrighton K."/>
        </authorList>
    </citation>
    <scope>NUCLEOTIDE SEQUENCE [LARGE SCALE GENOMIC DNA]</scope>
    <source>
        <strain evidence="1 2">WG1_MB</strain>
    </source>
</reference>
<dbReference type="Proteomes" id="UP000295404">
    <property type="component" value="Unassembled WGS sequence"/>
</dbReference>
<dbReference type="EMBL" id="SMMS01000001">
    <property type="protein sequence ID" value="TCL11916.1"/>
    <property type="molecule type" value="Genomic_DNA"/>
</dbReference>
<comment type="caution">
    <text evidence="1">The sequence shown here is derived from an EMBL/GenBank/DDBJ whole genome shotgun (WGS) entry which is preliminary data.</text>
</comment>
<dbReference type="InterPro" id="IPR013950">
    <property type="entry name" value="Mis14/Nsl1"/>
</dbReference>
<protein>
    <submittedName>
        <fullName evidence="1">Centromere kinetochore component Mis14</fullName>
    </submittedName>
</protein>
<dbReference type="AlphaFoldDB" id="A0A483DXJ5"/>
<name>A0A483DXJ5_9EURY</name>
<organism evidence="1 2">
    <name type="scientific">Methanohalophilus euhalobius</name>
    <dbReference type="NCBI Taxonomy" id="51203"/>
    <lineage>
        <taxon>Archaea</taxon>
        <taxon>Methanobacteriati</taxon>
        <taxon>Methanobacteriota</taxon>
        <taxon>Stenosarchaea group</taxon>
        <taxon>Methanomicrobia</taxon>
        <taxon>Methanosarcinales</taxon>
        <taxon>Methanosarcinaceae</taxon>
        <taxon>Methanohalophilus</taxon>
    </lineage>
</organism>
<evidence type="ECO:0000313" key="1">
    <source>
        <dbReference type="EMBL" id="TCL11916.1"/>
    </source>
</evidence>
<evidence type="ECO:0000313" key="2">
    <source>
        <dbReference type="Proteomes" id="UP000295404"/>
    </source>
</evidence>
<sequence length="115" mass="13128">MRIYYLSIDINWVSNNNKKGRLLTNTTAPLNKQSRSPTLNTIKMVEETLQNMDESIISVAELKRKLPKQVNHNTLTTILEYLEESDKIAVSIKGITWIHNDHPGLNKAISRGIEL</sequence>
<gene>
    <name evidence="1" type="ORF">C7960_1119</name>
</gene>
<dbReference type="Pfam" id="PF08641">
    <property type="entry name" value="Mis14"/>
    <property type="match status" value="1"/>
</dbReference>